<evidence type="ECO:0000256" key="1">
    <source>
        <dbReference type="SAM" id="MobiDB-lite"/>
    </source>
</evidence>
<evidence type="ECO:0000313" key="2">
    <source>
        <dbReference type="EMBL" id="TYJ51435.1"/>
    </source>
</evidence>
<sequence>MPGVLMRGTTRKMQSFITSGKVIVLPELIIDYTAIETEEDFEESAGTAQAAVEHALEARRGWAFGTSDECGDAASDVSESVADSESDEEDDEDE</sequence>
<reference evidence="2 3" key="1">
    <citation type="submission" date="2017-05" db="EMBL/GenBank/DDBJ databases">
        <title>The Genome Sequence of Tsuchiyaea wingfieldii DSM 27421.</title>
        <authorList>
            <person name="Cuomo C."/>
            <person name="Passer A."/>
            <person name="Billmyre B."/>
            <person name="Heitman J."/>
        </authorList>
    </citation>
    <scope>NUCLEOTIDE SEQUENCE [LARGE SCALE GENOMIC DNA]</scope>
    <source>
        <strain evidence="2 3">DSM 27421</strain>
    </source>
</reference>
<organism evidence="2 3">
    <name type="scientific">Cryptococcus floricola</name>
    <dbReference type="NCBI Taxonomy" id="2591691"/>
    <lineage>
        <taxon>Eukaryota</taxon>
        <taxon>Fungi</taxon>
        <taxon>Dikarya</taxon>
        <taxon>Basidiomycota</taxon>
        <taxon>Agaricomycotina</taxon>
        <taxon>Tremellomycetes</taxon>
        <taxon>Tremellales</taxon>
        <taxon>Cryptococcaceae</taxon>
        <taxon>Cryptococcus</taxon>
    </lineage>
</organism>
<comment type="caution">
    <text evidence="2">The sequence shown here is derived from an EMBL/GenBank/DDBJ whole genome shotgun (WGS) entry which is preliminary data.</text>
</comment>
<feature type="compositionally biased region" description="Low complexity" evidence="1">
    <location>
        <begin position="72"/>
        <end position="81"/>
    </location>
</feature>
<dbReference type="AlphaFoldDB" id="A0A5D3AIS4"/>
<feature type="region of interest" description="Disordered" evidence="1">
    <location>
        <begin position="65"/>
        <end position="94"/>
    </location>
</feature>
<feature type="compositionally biased region" description="Acidic residues" evidence="1">
    <location>
        <begin position="82"/>
        <end position="94"/>
    </location>
</feature>
<evidence type="ECO:0000313" key="3">
    <source>
        <dbReference type="Proteomes" id="UP000322245"/>
    </source>
</evidence>
<dbReference type="EMBL" id="NIDF01000241">
    <property type="protein sequence ID" value="TYJ51435.1"/>
    <property type="molecule type" value="Genomic_DNA"/>
</dbReference>
<gene>
    <name evidence="2" type="ORF">B9479_007997</name>
</gene>
<name>A0A5D3AIS4_9TREE</name>
<dbReference type="Proteomes" id="UP000322245">
    <property type="component" value="Unassembled WGS sequence"/>
</dbReference>
<protein>
    <submittedName>
        <fullName evidence="2">Uncharacterized protein</fullName>
    </submittedName>
</protein>
<accession>A0A5D3AIS4</accession>
<keyword evidence="3" id="KW-1185">Reference proteome</keyword>
<proteinExistence type="predicted"/>